<dbReference type="InterPro" id="IPR008984">
    <property type="entry name" value="SMAD_FHA_dom_sf"/>
</dbReference>
<feature type="compositionally biased region" description="Polar residues" evidence="1">
    <location>
        <begin position="172"/>
        <end position="188"/>
    </location>
</feature>
<evidence type="ECO:0000313" key="4">
    <source>
        <dbReference type="Proteomes" id="UP000248817"/>
    </source>
</evidence>
<dbReference type="SMART" id="SM00240">
    <property type="entry name" value="FHA"/>
    <property type="match status" value="1"/>
</dbReference>
<dbReference type="FunFam" id="2.60.200.20:FF:000038">
    <property type="entry name" value="FHA domain-containing protein SNIP1"/>
    <property type="match status" value="1"/>
</dbReference>
<evidence type="ECO:0000259" key="2">
    <source>
        <dbReference type="PROSITE" id="PS50006"/>
    </source>
</evidence>
<dbReference type="PROSITE" id="PS50006">
    <property type="entry name" value="FHA_DOMAIN"/>
    <property type="match status" value="1"/>
</dbReference>
<feature type="compositionally biased region" description="Basic and acidic residues" evidence="1">
    <location>
        <begin position="23"/>
        <end position="43"/>
    </location>
</feature>
<dbReference type="Gene3D" id="2.60.200.20">
    <property type="match status" value="1"/>
</dbReference>
<dbReference type="Proteomes" id="UP000248817">
    <property type="component" value="Unassembled WGS sequence"/>
</dbReference>
<dbReference type="Pfam" id="PF00498">
    <property type="entry name" value="FHA"/>
    <property type="match status" value="1"/>
</dbReference>
<feature type="domain" description="FHA" evidence="2">
    <location>
        <begin position="271"/>
        <end position="334"/>
    </location>
</feature>
<feature type="compositionally biased region" description="Low complexity" evidence="1">
    <location>
        <begin position="152"/>
        <end position="166"/>
    </location>
</feature>
<proteinExistence type="predicted"/>
<dbReference type="InterPro" id="IPR050923">
    <property type="entry name" value="Cell_Proc_Reg/RNA_Proc"/>
</dbReference>
<dbReference type="AlphaFoldDB" id="A0A2V5INL3"/>
<dbReference type="EMBL" id="KZ825468">
    <property type="protein sequence ID" value="PYI35663.1"/>
    <property type="molecule type" value="Genomic_DNA"/>
</dbReference>
<sequence>MPDSPDPHPRRRHGSPSGSPAPPRDRRDRERERERVRDSSRDNRSRRHDSHRSSRRDSSRRRERRRSSRSPSDRERSRRDDDSHRRRERRERATSPRDERDRDRDRHRRRHRDYDDDNSHRSSHRRHRDRDTSKDSTKPTSSSRRHCDSPSRSRSRSPNTAAPSAPIRSTKPLPSQQSAYTTDLTPSDAQPPGAAEIEKEKPNFGTTGRLAAESNTVTVPGGGGNGTTTVVLKYHEPPEARKPPAKDSWRLYVFKGQDLLEMVELNVRSCWLVGREHLVVDFPLEHPSCSKQHAALQFRFVEKKNEYGDRIGRVKPYVIDLESANGTTVNGDRIPAGRFVEIMDKDVLRFGLSSREYVLMLTKPE</sequence>
<dbReference type="InterPro" id="IPR000253">
    <property type="entry name" value="FHA_dom"/>
</dbReference>
<feature type="compositionally biased region" description="Basic residues" evidence="1">
    <location>
        <begin position="58"/>
        <end position="68"/>
    </location>
</feature>
<organism evidence="3 4">
    <name type="scientific">Aspergillus indologenus CBS 114.80</name>
    <dbReference type="NCBI Taxonomy" id="1450541"/>
    <lineage>
        <taxon>Eukaryota</taxon>
        <taxon>Fungi</taxon>
        <taxon>Dikarya</taxon>
        <taxon>Ascomycota</taxon>
        <taxon>Pezizomycotina</taxon>
        <taxon>Eurotiomycetes</taxon>
        <taxon>Eurotiomycetidae</taxon>
        <taxon>Eurotiales</taxon>
        <taxon>Aspergillaceae</taxon>
        <taxon>Aspergillus</taxon>
        <taxon>Aspergillus subgen. Circumdati</taxon>
    </lineage>
</organism>
<gene>
    <name evidence="3" type="ORF">BP00DRAFT_217205</name>
</gene>
<dbReference type="PANTHER" id="PTHR23308">
    <property type="entry name" value="NUCLEAR INHIBITOR OF PROTEIN PHOSPHATASE-1"/>
    <property type="match status" value="1"/>
</dbReference>
<name>A0A2V5INL3_9EURO</name>
<reference evidence="3 4" key="1">
    <citation type="submission" date="2018-02" db="EMBL/GenBank/DDBJ databases">
        <title>The genomes of Aspergillus section Nigri reveals drivers in fungal speciation.</title>
        <authorList>
            <consortium name="DOE Joint Genome Institute"/>
            <person name="Vesth T.C."/>
            <person name="Nybo J."/>
            <person name="Theobald S."/>
            <person name="Brandl J."/>
            <person name="Frisvad J.C."/>
            <person name="Nielsen K.F."/>
            <person name="Lyhne E.K."/>
            <person name="Kogle M.E."/>
            <person name="Kuo A."/>
            <person name="Riley R."/>
            <person name="Clum A."/>
            <person name="Nolan M."/>
            <person name="Lipzen A."/>
            <person name="Salamov A."/>
            <person name="Henrissat B."/>
            <person name="Wiebenga A."/>
            <person name="De vries R.P."/>
            <person name="Grigoriev I.V."/>
            <person name="Mortensen U.H."/>
            <person name="Andersen M.R."/>
            <person name="Baker S.E."/>
        </authorList>
    </citation>
    <scope>NUCLEOTIDE SEQUENCE [LARGE SCALE GENOMIC DNA]</scope>
    <source>
        <strain evidence="3 4">CBS 114.80</strain>
    </source>
</reference>
<keyword evidence="4" id="KW-1185">Reference proteome</keyword>
<feature type="compositionally biased region" description="Basic and acidic residues" evidence="1">
    <location>
        <begin position="71"/>
        <end position="104"/>
    </location>
</feature>
<dbReference type="SUPFAM" id="SSF49879">
    <property type="entry name" value="SMAD/FHA domain"/>
    <property type="match status" value="1"/>
</dbReference>
<evidence type="ECO:0000313" key="3">
    <source>
        <dbReference type="EMBL" id="PYI35663.1"/>
    </source>
</evidence>
<protein>
    <submittedName>
        <fullName evidence="3">SMAD/FHA domain-containing protein</fullName>
    </submittedName>
</protein>
<evidence type="ECO:0000256" key="1">
    <source>
        <dbReference type="SAM" id="MobiDB-lite"/>
    </source>
</evidence>
<accession>A0A2V5INL3</accession>
<feature type="region of interest" description="Disordered" evidence="1">
    <location>
        <begin position="1"/>
        <end position="208"/>
    </location>
</feature>